<feature type="region of interest" description="Disordered" evidence="2">
    <location>
        <begin position="49"/>
        <end position="70"/>
    </location>
</feature>
<dbReference type="AlphaFoldDB" id="A0A3M4SMQ7"/>
<dbReference type="SUPFAM" id="SSF117130">
    <property type="entry name" value="CsrA-like"/>
    <property type="match status" value="1"/>
</dbReference>
<comment type="caution">
    <text evidence="3">The sequence shown here is derived from an EMBL/GenBank/DDBJ whole genome shotgun (WGS) entry which is preliminary data.</text>
</comment>
<gene>
    <name evidence="3" type="ORF">ALP90_02426</name>
</gene>
<dbReference type="Proteomes" id="UP000271097">
    <property type="component" value="Unassembled WGS sequence"/>
</dbReference>
<evidence type="ECO:0000313" key="3">
    <source>
        <dbReference type="EMBL" id="RMR16230.1"/>
    </source>
</evidence>
<dbReference type="GO" id="GO:0003723">
    <property type="term" value="F:RNA binding"/>
    <property type="evidence" value="ECO:0007669"/>
    <property type="project" value="InterPro"/>
</dbReference>
<dbReference type="EMBL" id="RBRS01000244">
    <property type="protein sequence ID" value="RMR16230.1"/>
    <property type="molecule type" value="Genomic_DNA"/>
</dbReference>
<accession>A0A3M4SMQ7</accession>
<keyword evidence="1" id="KW-0010">Activator</keyword>
<reference evidence="3 4" key="1">
    <citation type="submission" date="2018-08" db="EMBL/GenBank/DDBJ databases">
        <title>Recombination of ecologically and evolutionarily significant loci maintains genetic cohesion in the Pseudomonas syringae species complex.</title>
        <authorList>
            <person name="Dillon M."/>
            <person name="Thakur S."/>
            <person name="Almeida R.N.D."/>
            <person name="Weir B.S."/>
            <person name="Guttman D.S."/>
        </authorList>
    </citation>
    <scope>NUCLEOTIDE SEQUENCE [LARGE SCALE GENOMIC DNA]</scope>
    <source>
        <strain evidence="3 4">ICMP 5931</strain>
    </source>
</reference>
<dbReference type="Gene3D" id="2.60.40.4380">
    <property type="entry name" value="Translational regulator CsrA"/>
    <property type="match status" value="1"/>
</dbReference>
<name>A0A3M4SMQ7_PSEA0</name>
<dbReference type="GO" id="GO:0006109">
    <property type="term" value="P:regulation of carbohydrate metabolic process"/>
    <property type="evidence" value="ECO:0007669"/>
    <property type="project" value="InterPro"/>
</dbReference>
<evidence type="ECO:0000256" key="1">
    <source>
        <dbReference type="ARBA" id="ARBA00023159"/>
    </source>
</evidence>
<dbReference type="GO" id="GO:0006402">
    <property type="term" value="P:mRNA catabolic process"/>
    <property type="evidence" value="ECO:0007669"/>
    <property type="project" value="InterPro"/>
</dbReference>
<evidence type="ECO:0000313" key="4">
    <source>
        <dbReference type="Proteomes" id="UP000271097"/>
    </source>
</evidence>
<sequence>SRRLPCSREGENITIGDAIQFKVLSVSEGAVRIQIEAPDFVEVREVSDHKHGPAITHKRRRSLVTRSESR</sequence>
<dbReference type="InterPro" id="IPR003751">
    <property type="entry name" value="CsrA"/>
</dbReference>
<evidence type="ECO:0000256" key="2">
    <source>
        <dbReference type="SAM" id="MobiDB-lite"/>
    </source>
</evidence>
<organism evidence="3 4">
    <name type="scientific">Pseudomonas amygdali pv. ulmi</name>
    <dbReference type="NCBI Taxonomy" id="251720"/>
    <lineage>
        <taxon>Bacteria</taxon>
        <taxon>Pseudomonadati</taxon>
        <taxon>Pseudomonadota</taxon>
        <taxon>Gammaproteobacteria</taxon>
        <taxon>Pseudomonadales</taxon>
        <taxon>Pseudomonadaceae</taxon>
        <taxon>Pseudomonas</taxon>
        <taxon>Pseudomonas amygdali</taxon>
    </lineage>
</organism>
<feature type="non-terminal residue" evidence="3">
    <location>
        <position position="1"/>
    </location>
</feature>
<dbReference type="Pfam" id="PF02599">
    <property type="entry name" value="CsrA"/>
    <property type="match status" value="1"/>
</dbReference>
<proteinExistence type="predicted"/>
<protein>
    <submittedName>
        <fullName evidence="3">Uncharacterized protein</fullName>
    </submittedName>
</protein>
<dbReference type="InterPro" id="IPR036107">
    <property type="entry name" value="CsrA_sf"/>
</dbReference>